<evidence type="ECO:0000256" key="3">
    <source>
        <dbReference type="ARBA" id="ARBA00012759"/>
    </source>
</evidence>
<protein>
    <recommendedName>
        <fullName evidence="3">ubiquitinyl hydrolase 1</fullName>
        <ecNumber evidence="3">3.4.19.12</ecNumber>
    </recommendedName>
</protein>
<dbReference type="PROSITE" id="PS50802">
    <property type="entry name" value="OTU"/>
    <property type="match status" value="1"/>
</dbReference>
<feature type="active site" evidence="8">
    <location>
        <position position="258"/>
    </location>
</feature>
<dbReference type="GO" id="GO:0005634">
    <property type="term" value="C:nucleus"/>
    <property type="evidence" value="ECO:0007669"/>
    <property type="project" value="TreeGrafter"/>
</dbReference>
<evidence type="ECO:0000256" key="2">
    <source>
        <dbReference type="ARBA" id="ARBA00006579"/>
    </source>
</evidence>
<dbReference type="CDD" id="cd22749">
    <property type="entry name" value="Otubain_C65"/>
    <property type="match status" value="1"/>
</dbReference>
<proteinExistence type="inferred from homology"/>
<evidence type="ECO:0000256" key="8">
    <source>
        <dbReference type="PIRSR" id="PIRSR013503-1"/>
    </source>
</evidence>
<feature type="site" description="Interacts with free ubiquitin" evidence="9">
    <location>
        <position position="254"/>
    </location>
</feature>
<gene>
    <name evidence="11" type="ORF">TRSC58_04864</name>
</gene>
<feature type="active site" description="Nucleophile" evidence="8">
    <location>
        <position position="76"/>
    </location>
</feature>
<feature type="site" description="Interacts with free ubiquitin" evidence="9">
    <location>
        <position position="223"/>
    </location>
</feature>
<accession>A0A061IZY7</accession>
<dbReference type="GO" id="GO:0043130">
    <property type="term" value="F:ubiquitin binding"/>
    <property type="evidence" value="ECO:0007669"/>
    <property type="project" value="TreeGrafter"/>
</dbReference>
<dbReference type="PANTHER" id="PTHR12931">
    <property type="entry name" value="UBIQUITIN THIOLESTERASE PROTEIN OTUB"/>
    <property type="match status" value="1"/>
</dbReference>
<evidence type="ECO:0000313" key="12">
    <source>
        <dbReference type="Proteomes" id="UP000031737"/>
    </source>
</evidence>
<reference evidence="11 12" key="1">
    <citation type="submission" date="2013-07" db="EMBL/GenBank/DDBJ databases">
        <authorList>
            <person name="Stoco P.H."/>
            <person name="Wagner G."/>
            <person name="Gerber A."/>
            <person name="Zaha A."/>
            <person name="Thompson C."/>
            <person name="Bartholomeu D.C."/>
            <person name="Luckemeyer D.D."/>
            <person name="Bahia D."/>
            <person name="Loreto E."/>
            <person name="Prestes E.B."/>
            <person name="Lima F.M."/>
            <person name="Rodrigues-Luiz G."/>
            <person name="Vallejo G.A."/>
            <person name="Filho J.F."/>
            <person name="Monteiro K.M."/>
            <person name="Tyler K.M."/>
            <person name="de Almeida L.G."/>
            <person name="Ortiz M.F."/>
            <person name="Siervo M.A."/>
            <person name="de Moraes M.H."/>
            <person name="Cunha O.L."/>
            <person name="Mendonca-Neto R."/>
            <person name="Silva R."/>
            <person name="Teixeira S.M."/>
            <person name="Murta S.M."/>
            <person name="Sincero T.C."/>
            <person name="Mendes T.A."/>
            <person name="Urmenyi T.P."/>
            <person name="Silva V.G."/>
            <person name="da Rocha W.D."/>
            <person name="Andersson B."/>
            <person name="Romanha A.J."/>
            <person name="Steindel M."/>
            <person name="de Vasconcelos A.T."/>
            <person name="Grisard E.C."/>
        </authorList>
    </citation>
    <scope>NUCLEOTIDE SEQUENCE [LARGE SCALE GENOMIC DNA]</scope>
    <source>
        <strain evidence="11 12">SC58</strain>
    </source>
</reference>
<keyword evidence="4" id="KW-0645">Protease</keyword>
<evidence type="ECO:0000256" key="1">
    <source>
        <dbReference type="ARBA" id="ARBA00000707"/>
    </source>
</evidence>
<evidence type="ECO:0000313" key="11">
    <source>
        <dbReference type="EMBL" id="ESL07446.1"/>
    </source>
</evidence>
<dbReference type="GO" id="GO:0071108">
    <property type="term" value="P:protein K48-linked deubiquitination"/>
    <property type="evidence" value="ECO:0007669"/>
    <property type="project" value="TreeGrafter"/>
</dbReference>
<dbReference type="PIRSF" id="PIRSF013503">
    <property type="entry name" value="Ubiquitin_thioesterase_Otubain"/>
    <property type="match status" value="1"/>
</dbReference>
<keyword evidence="12" id="KW-1185">Reference proteome</keyword>
<dbReference type="GO" id="GO:0006508">
    <property type="term" value="P:proteolysis"/>
    <property type="evidence" value="ECO:0007669"/>
    <property type="project" value="UniProtKB-KW"/>
</dbReference>
<dbReference type="EC" id="3.4.19.12" evidence="3"/>
<dbReference type="InterPro" id="IPR003323">
    <property type="entry name" value="OTU_dom"/>
</dbReference>
<comment type="catalytic activity">
    <reaction evidence="1">
        <text>Thiol-dependent hydrolysis of ester, thioester, amide, peptide and isopeptide bonds formed by the C-terminal Gly of ubiquitin (a 76-residue protein attached to proteins as an intracellular targeting signal).</text>
        <dbReference type="EC" id="3.4.19.12"/>
    </reaction>
</comment>
<dbReference type="InterPro" id="IPR042468">
    <property type="entry name" value="Peptidase_C65_otubain_sub1"/>
</dbReference>
<feature type="site" description="Interacts with free ubiquitin" evidence="9">
    <location>
        <position position="221"/>
    </location>
</feature>
<dbReference type="Pfam" id="PF10275">
    <property type="entry name" value="Peptidase_C65"/>
    <property type="match status" value="1"/>
</dbReference>
<dbReference type="Proteomes" id="UP000031737">
    <property type="component" value="Unassembled WGS sequence"/>
</dbReference>
<feature type="active site" evidence="8">
    <location>
        <position position="73"/>
    </location>
</feature>
<dbReference type="PANTHER" id="PTHR12931:SF15">
    <property type="entry name" value="UBIQUITIN THIOESTERASE OTUBAIN-LIKE"/>
    <property type="match status" value="1"/>
</dbReference>
<evidence type="ECO:0000256" key="9">
    <source>
        <dbReference type="PIRSR" id="PIRSR013503-2"/>
    </source>
</evidence>
<name>A0A061IZY7_TRYRA</name>
<dbReference type="SUPFAM" id="SSF54001">
    <property type="entry name" value="Cysteine proteinases"/>
    <property type="match status" value="1"/>
</dbReference>
<dbReference type="GO" id="GO:0004843">
    <property type="term" value="F:cysteine-type deubiquitinase activity"/>
    <property type="evidence" value="ECO:0007669"/>
    <property type="project" value="UniProtKB-EC"/>
</dbReference>
<keyword evidence="5" id="KW-0833">Ubl conjugation pathway</keyword>
<keyword evidence="7" id="KW-0788">Thiol protease</keyword>
<keyword evidence="6" id="KW-0378">Hydrolase</keyword>
<dbReference type="InterPro" id="IPR042467">
    <property type="entry name" value="Peptidase_C65_otubain_sub2"/>
</dbReference>
<evidence type="ECO:0000259" key="10">
    <source>
        <dbReference type="PROSITE" id="PS50802"/>
    </source>
</evidence>
<dbReference type="EMBL" id="AUPL01004864">
    <property type="protein sequence ID" value="ESL07446.1"/>
    <property type="molecule type" value="Genomic_DNA"/>
</dbReference>
<dbReference type="Gene3D" id="3.30.200.60">
    <property type="entry name" value="Peptidase C65 Otubain, subdomain 1"/>
    <property type="match status" value="1"/>
</dbReference>
<feature type="site" description="Interacts with free ubiquitin" evidence="9">
    <location>
        <position position="259"/>
    </location>
</feature>
<comment type="similarity">
    <text evidence="2">Belongs to the peptidase C65 family.</text>
</comment>
<dbReference type="InterPro" id="IPR016615">
    <property type="entry name" value="Otubain"/>
</dbReference>
<comment type="caution">
    <text evidence="11">The sequence shown here is derived from an EMBL/GenBank/DDBJ whole genome shotgun (WGS) entry which is preliminary data.</text>
</comment>
<dbReference type="Gene3D" id="1.20.1300.20">
    <property type="entry name" value="Peptidase C65 Otubain, subdomain 2"/>
    <property type="match status" value="1"/>
</dbReference>
<dbReference type="InterPro" id="IPR038765">
    <property type="entry name" value="Papain-like_cys_pep_sf"/>
</dbReference>
<dbReference type="OrthoDB" id="18915at2759"/>
<evidence type="ECO:0000256" key="4">
    <source>
        <dbReference type="ARBA" id="ARBA00022670"/>
    </source>
</evidence>
<feature type="domain" description="OTU" evidence="10">
    <location>
        <begin position="65"/>
        <end position="264"/>
    </location>
</feature>
<evidence type="ECO:0000256" key="7">
    <source>
        <dbReference type="ARBA" id="ARBA00022807"/>
    </source>
</evidence>
<organism evidence="11 12">
    <name type="scientific">Trypanosoma rangeli SC58</name>
    <dbReference type="NCBI Taxonomy" id="429131"/>
    <lineage>
        <taxon>Eukaryota</taxon>
        <taxon>Discoba</taxon>
        <taxon>Euglenozoa</taxon>
        <taxon>Kinetoplastea</taxon>
        <taxon>Metakinetoplastina</taxon>
        <taxon>Trypanosomatida</taxon>
        <taxon>Trypanosomatidae</taxon>
        <taxon>Trypanosoma</taxon>
        <taxon>Herpetosoma</taxon>
    </lineage>
</organism>
<dbReference type="AlphaFoldDB" id="A0A061IZY7"/>
<dbReference type="InterPro" id="IPR019400">
    <property type="entry name" value="Peptidase_C65_otubain"/>
</dbReference>
<evidence type="ECO:0000256" key="6">
    <source>
        <dbReference type="ARBA" id="ARBA00022801"/>
    </source>
</evidence>
<dbReference type="VEuPathDB" id="TriTrypDB:TRSC58_04864"/>
<evidence type="ECO:0000256" key="5">
    <source>
        <dbReference type="ARBA" id="ARBA00022786"/>
    </source>
</evidence>
<sequence>MASTSHEREVQMAIIQSEIEASPLLTDPVEVLSETCSLVKDFANNSLIFPKVLSLFAPDNDDRYSGIRYARRDGNCFFRCVVFALLEALLGDRALAAKYMEQAKNLHMKLVKDYGEFVEDFCDAAISAIGQIEAGICTTSEELYAMMNSSDFEYVLYFYRYAVSNYIRSHKDDFLPFVMGLNYENVDDFCRAEIDAVSSESDHVQVVAFARCFNVCIVVEYLDGSVGSRTTRHSFSGASGDANDATCVVLTLLYRPGHYDLLYK</sequence>